<feature type="region of interest" description="Disordered" evidence="9">
    <location>
        <begin position="140"/>
        <end position="159"/>
    </location>
</feature>
<keyword evidence="13" id="KW-1185">Reference proteome</keyword>
<dbReference type="FunFam" id="1.20.1250.20:FF:000011">
    <property type="entry name" value="MFS multidrug transporter, putative"/>
    <property type="match status" value="1"/>
</dbReference>
<feature type="transmembrane region" description="Helical" evidence="10">
    <location>
        <begin position="345"/>
        <end position="366"/>
    </location>
</feature>
<sequence>MSQTPRSTVGTVKSWNSRYSGWTDESYAMQNRPMEEVEKAKLKPPRHSSEDFPWLSQEFEPIKAAQDARTGTPPPWFKEGQKTNRNLSTRSGRSARSQRSGARESIVDLHLIVSDLDYYAGAVHDYQAEEEANFEDDLKEWDEEQSTGSWPLPEDEEGQTFGQIQIIRNASRMGRNGTVKRGPSQKTTKGEKDSNLVTWDGPDDPENPKNWTKRKRWMATITVSLFTFISPVSSSMVAPALVQVRQDLNMSSPFMAELSMSVFILGFALGPLFLGPLSELFGRRIVLQLSNLFYLAFNLGCGFSQNSGELIAFRFLSGLGGSAPLGIGGGVLADLWQPTERGRAMALYSLAPLLGPAVGPIAGGFIADYSTWRWVFWSTSIVAVFVQIMGFFFLKETYAAEVLGKKKRKLIKSTGNKDLRTEFDNPSRSFANHIGVALKRPFILLFTQPIVQVLALYIGYVYGVLYLVLASFPQVWRNQYNESVSIGGLNYISLGLGFLIGTQIAAKFADRIYKKLKAKNNDIGRSEFRVPLMFPGAAMIPAGLLIYGWSAQFQTHWIVPNIGTAIFAAGNQLVFQNCQTYLVDAYTRYAASAIAATAVFRSLGGFAFPLFASAMYGSLGYGWGNTTLAFVGIAVGIPSPFVLWWFGEALRKKSTFAAG</sequence>
<evidence type="ECO:0000256" key="10">
    <source>
        <dbReference type="SAM" id="Phobius"/>
    </source>
</evidence>
<dbReference type="AlphaFoldDB" id="A0A9Q9AKE4"/>
<evidence type="ECO:0000256" key="2">
    <source>
        <dbReference type="ARBA" id="ARBA00022692"/>
    </source>
</evidence>
<feature type="region of interest" description="Disordered" evidence="9">
    <location>
        <begin position="61"/>
        <end position="103"/>
    </location>
</feature>
<evidence type="ECO:0000256" key="5">
    <source>
        <dbReference type="ARBA" id="ARBA00038347"/>
    </source>
</evidence>
<name>A0A9Q9AKE4_9PEZI</name>
<feature type="transmembrane region" description="Helical" evidence="10">
    <location>
        <begin position="530"/>
        <end position="549"/>
    </location>
</feature>
<feature type="transmembrane region" description="Helical" evidence="10">
    <location>
        <begin position="586"/>
        <end position="608"/>
    </location>
</feature>
<dbReference type="PANTHER" id="PTHR23502:SF60">
    <property type="entry name" value="MAJOR FACILITATOR SUPERFAMILY (MFS) PROFILE DOMAIN-CONTAINING PROTEIN-RELATED"/>
    <property type="match status" value="1"/>
</dbReference>
<protein>
    <recommendedName>
        <fullName evidence="7">Cercosporin MFS transporter CTB4</fullName>
    </recommendedName>
    <alternativeName>
        <fullName evidence="8">Cercosporin toxin biosynthesis cluster protein 4</fullName>
    </alternativeName>
</protein>
<feature type="transmembrane region" description="Helical" evidence="10">
    <location>
        <begin position="489"/>
        <end position="509"/>
    </location>
</feature>
<feature type="transmembrane region" description="Helical" evidence="10">
    <location>
        <begin position="311"/>
        <end position="333"/>
    </location>
</feature>
<evidence type="ECO:0000256" key="9">
    <source>
        <dbReference type="SAM" id="MobiDB-lite"/>
    </source>
</evidence>
<evidence type="ECO:0000256" key="4">
    <source>
        <dbReference type="ARBA" id="ARBA00023136"/>
    </source>
</evidence>
<gene>
    <name evidence="12" type="ORF">Slin15195_G042630</name>
</gene>
<keyword evidence="12" id="KW-0762">Sugar transport</keyword>
<dbReference type="InterPro" id="IPR020846">
    <property type="entry name" value="MFS_dom"/>
</dbReference>
<reference evidence="12" key="1">
    <citation type="submission" date="2022-06" db="EMBL/GenBank/DDBJ databases">
        <title>Complete genome sequences of two strains of the flax pathogen Septoria linicola.</title>
        <authorList>
            <person name="Lapalu N."/>
            <person name="Simon A."/>
            <person name="Demenou B."/>
            <person name="Paumier D."/>
            <person name="Guillot M.-P."/>
            <person name="Gout L."/>
            <person name="Valade R."/>
        </authorList>
    </citation>
    <scope>NUCLEOTIDE SEQUENCE</scope>
    <source>
        <strain evidence="12">SE15195</strain>
    </source>
</reference>
<dbReference type="Pfam" id="PF07690">
    <property type="entry name" value="MFS_1"/>
    <property type="match status" value="1"/>
</dbReference>
<feature type="transmembrane region" description="Helical" evidence="10">
    <location>
        <begin position="628"/>
        <end position="646"/>
    </location>
</feature>
<proteinExistence type="inferred from homology"/>
<dbReference type="GO" id="GO:0140115">
    <property type="term" value="P:export across plasma membrane"/>
    <property type="evidence" value="ECO:0007669"/>
    <property type="project" value="UniProtKB-ARBA"/>
</dbReference>
<feature type="transmembrane region" description="Helical" evidence="10">
    <location>
        <begin position="217"/>
        <end position="242"/>
    </location>
</feature>
<dbReference type="Gene3D" id="1.20.1250.20">
    <property type="entry name" value="MFS general substrate transporter like domains"/>
    <property type="match status" value="1"/>
</dbReference>
<dbReference type="EMBL" id="CP099420">
    <property type="protein sequence ID" value="USW50944.1"/>
    <property type="molecule type" value="Genomic_DNA"/>
</dbReference>
<feature type="transmembrane region" description="Helical" evidence="10">
    <location>
        <begin position="442"/>
        <end position="469"/>
    </location>
</feature>
<feature type="region of interest" description="Disordered" evidence="9">
    <location>
        <begin position="172"/>
        <end position="211"/>
    </location>
</feature>
<dbReference type="InterPro" id="IPR036259">
    <property type="entry name" value="MFS_trans_sf"/>
</dbReference>
<dbReference type="PANTHER" id="PTHR23502">
    <property type="entry name" value="MAJOR FACILITATOR SUPERFAMILY"/>
    <property type="match status" value="1"/>
</dbReference>
<feature type="transmembrane region" description="Helical" evidence="10">
    <location>
        <begin position="372"/>
        <end position="394"/>
    </location>
</feature>
<dbReference type="PROSITE" id="PS50850">
    <property type="entry name" value="MFS"/>
    <property type="match status" value="1"/>
</dbReference>
<evidence type="ECO:0000256" key="1">
    <source>
        <dbReference type="ARBA" id="ARBA00004141"/>
    </source>
</evidence>
<evidence type="ECO:0000313" key="12">
    <source>
        <dbReference type="EMBL" id="USW50944.1"/>
    </source>
</evidence>
<dbReference type="CDD" id="cd17323">
    <property type="entry name" value="MFS_Tpo1_MDR_like"/>
    <property type="match status" value="1"/>
</dbReference>
<dbReference type="Proteomes" id="UP001056384">
    <property type="component" value="Chromosome 3"/>
</dbReference>
<evidence type="ECO:0000313" key="13">
    <source>
        <dbReference type="Proteomes" id="UP001056384"/>
    </source>
</evidence>
<feature type="transmembrane region" description="Helical" evidence="10">
    <location>
        <begin position="555"/>
        <end position="574"/>
    </location>
</feature>
<feature type="domain" description="Major facilitator superfamily (MFS) profile" evidence="11">
    <location>
        <begin position="219"/>
        <end position="650"/>
    </location>
</feature>
<dbReference type="GO" id="GO:0022857">
    <property type="term" value="F:transmembrane transporter activity"/>
    <property type="evidence" value="ECO:0007669"/>
    <property type="project" value="InterPro"/>
</dbReference>
<evidence type="ECO:0000256" key="7">
    <source>
        <dbReference type="ARBA" id="ARBA00069139"/>
    </source>
</evidence>
<keyword evidence="2 10" id="KW-0812">Transmembrane</keyword>
<dbReference type="PROSITE" id="PS00216">
    <property type="entry name" value="SUGAR_TRANSPORT_1"/>
    <property type="match status" value="1"/>
</dbReference>
<dbReference type="GO" id="GO:0042908">
    <property type="term" value="P:xenobiotic transport"/>
    <property type="evidence" value="ECO:0007669"/>
    <property type="project" value="UniProtKB-ARBA"/>
</dbReference>
<evidence type="ECO:0000256" key="6">
    <source>
        <dbReference type="ARBA" id="ARBA00053977"/>
    </source>
</evidence>
<feature type="transmembrane region" description="Helical" evidence="10">
    <location>
        <begin position="254"/>
        <end position="274"/>
    </location>
</feature>
<dbReference type="InterPro" id="IPR011701">
    <property type="entry name" value="MFS"/>
</dbReference>
<dbReference type="SUPFAM" id="SSF103473">
    <property type="entry name" value="MFS general substrate transporter"/>
    <property type="match status" value="1"/>
</dbReference>
<dbReference type="OrthoDB" id="6770063at2759"/>
<comment type="subcellular location">
    <subcellularLocation>
        <location evidence="1">Membrane</location>
        <topology evidence="1">Multi-pass membrane protein</topology>
    </subcellularLocation>
</comment>
<organism evidence="12 13">
    <name type="scientific">Septoria linicola</name>
    <dbReference type="NCBI Taxonomy" id="215465"/>
    <lineage>
        <taxon>Eukaryota</taxon>
        <taxon>Fungi</taxon>
        <taxon>Dikarya</taxon>
        <taxon>Ascomycota</taxon>
        <taxon>Pezizomycotina</taxon>
        <taxon>Dothideomycetes</taxon>
        <taxon>Dothideomycetidae</taxon>
        <taxon>Mycosphaerellales</taxon>
        <taxon>Mycosphaerellaceae</taxon>
        <taxon>Septoria</taxon>
    </lineage>
</organism>
<evidence type="ECO:0000259" key="11">
    <source>
        <dbReference type="PROSITE" id="PS50850"/>
    </source>
</evidence>
<feature type="compositionally biased region" description="Low complexity" evidence="9">
    <location>
        <begin position="88"/>
        <end position="100"/>
    </location>
</feature>
<comment type="similarity">
    <text evidence="5">Belongs to the major facilitator superfamily. CAR1 family.</text>
</comment>
<comment type="function">
    <text evidence="6">MFS transporter; part of the gene cluster that mediates the biosynthesis of cercosporin, a light-activated, non-host-selective toxin. The perylenequinone chromophore of cercosporin absorbs light energy to attain an electronically-activated triplet state and produces active oxygen species such as the hydroxyl radical, superoxide, hydrogen peroxide or singlet oxygen upon reaction with oxygen molecules. These reactive oxygen species cause damage to various cellular components including lipids, proteins and nucleic acids. Responsible for secretion and accumulation of cercosporin, but does not play any roles in self-protection against the toxicity of cercosporin.</text>
</comment>
<evidence type="ECO:0000256" key="3">
    <source>
        <dbReference type="ARBA" id="ARBA00022989"/>
    </source>
</evidence>
<keyword evidence="3 10" id="KW-1133">Transmembrane helix</keyword>
<evidence type="ECO:0000256" key="8">
    <source>
        <dbReference type="ARBA" id="ARBA00077167"/>
    </source>
</evidence>
<accession>A0A9Q9AKE4</accession>
<dbReference type="InterPro" id="IPR005829">
    <property type="entry name" value="Sugar_transporter_CS"/>
</dbReference>
<keyword evidence="12" id="KW-0813">Transport</keyword>
<feature type="transmembrane region" description="Helical" evidence="10">
    <location>
        <begin position="286"/>
        <end position="305"/>
    </location>
</feature>
<keyword evidence="4 10" id="KW-0472">Membrane</keyword>
<dbReference type="GO" id="GO:0016020">
    <property type="term" value="C:membrane"/>
    <property type="evidence" value="ECO:0007669"/>
    <property type="project" value="UniProtKB-SubCell"/>
</dbReference>